<keyword evidence="2" id="KW-0732">Signal</keyword>
<feature type="compositionally biased region" description="Polar residues" evidence="1">
    <location>
        <begin position="41"/>
        <end position="50"/>
    </location>
</feature>
<feature type="signal peptide" evidence="2">
    <location>
        <begin position="1"/>
        <end position="26"/>
    </location>
</feature>
<feature type="chain" id="PRO_5002768771" evidence="2">
    <location>
        <begin position="27"/>
        <end position="87"/>
    </location>
</feature>
<protein>
    <submittedName>
        <fullName evidence="3">HT-like protein</fullName>
    </submittedName>
</protein>
<sequence>MVFKSNLLLIKFSLLVLLMIFSEVAARDMPPQPSHPLLKSNEAQDTTGTLNHPIKPQLWTLNPTIGPYNDLAVSYCLECNCCNPDEN</sequence>
<accession>B1Q4I8</accession>
<evidence type="ECO:0000256" key="2">
    <source>
        <dbReference type="SAM" id="SignalP"/>
    </source>
</evidence>
<dbReference type="AlphaFoldDB" id="B1Q4I8"/>
<reference evidence="3" key="1">
    <citation type="journal article" date="2008" name="Mol. Plant">
        <title>New microsome-associated HT-family proteins from Nicotiana respond to pollination and define an HT/NOD-24 protein family.</title>
        <authorList>
            <person name="Kondo K."/>
            <person name="McClure B."/>
        </authorList>
    </citation>
    <scope>NUCLEOTIDE SEQUENCE</scope>
    <source>
        <tissue evidence="3">Pistil</tissue>
    </source>
</reference>
<evidence type="ECO:0000313" key="3">
    <source>
        <dbReference type="EMBL" id="BAG16397.1"/>
    </source>
</evidence>
<dbReference type="EMBL" id="AB385649">
    <property type="protein sequence ID" value="BAG16397.1"/>
    <property type="molecule type" value="mRNA"/>
</dbReference>
<organism evidence="3">
    <name type="scientific">Nicotiana bonariensis</name>
    <dbReference type="NCBI Taxonomy" id="118694"/>
    <lineage>
        <taxon>Eukaryota</taxon>
        <taxon>Viridiplantae</taxon>
        <taxon>Streptophyta</taxon>
        <taxon>Embryophyta</taxon>
        <taxon>Tracheophyta</taxon>
        <taxon>Spermatophyta</taxon>
        <taxon>Magnoliopsida</taxon>
        <taxon>eudicotyledons</taxon>
        <taxon>Gunneridae</taxon>
        <taxon>Pentapetalae</taxon>
        <taxon>asterids</taxon>
        <taxon>lamiids</taxon>
        <taxon>Solanales</taxon>
        <taxon>Solanaceae</taxon>
        <taxon>Nicotianoideae</taxon>
        <taxon>Nicotianeae</taxon>
        <taxon>Nicotiana</taxon>
    </lineage>
</organism>
<proteinExistence type="evidence at transcript level"/>
<name>B1Q4I8_9SOLA</name>
<evidence type="ECO:0000256" key="1">
    <source>
        <dbReference type="SAM" id="MobiDB-lite"/>
    </source>
</evidence>
<feature type="region of interest" description="Disordered" evidence="1">
    <location>
        <begin position="29"/>
        <end position="51"/>
    </location>
</feature>
<gene>
    <name evidence="3" type="primary">N.bonHT-M3</name>
</gene>